<dbReference type="NCBIfam" id="TIGR00195">
    <property type="entry name" value="exoDNase_III"/>
    <property type="match status" value="1"/>
</dbReference>
<dbReference type="PROSITE" id="PS51435">
    <property type="entry name" value="AP_NUCLEASE_F1_4"/>
    <property type="match status" value="1"/>
</dbReference>
<evidence type="ECO:0000256" key="3">
    <source>
        <dbReference type="ARBA" id="ARBA00022723"/>
    </source>
</evidence>
<organism evidence="7 8">
    <name type="scientific">Algivirga pacifica</name>
    <dbReference type="NCBI Taxonomy" id="1162670"/>
    <lineage>
        <taxon>Bacteria</taxon>
        <taxon>Pseudomonadati</taxon>
        <taxon>Bacteroidota</taxon>
        <taxon>Cytophagia</taxon>
        <taxon>Cytophagales</taxon>
        <taxon>Flammeovirgaceae</taxon>
        <taxon>Algivirga</taxon>
    </lineage>
</organism>
<evidence type="ECO:0000313" key="8">
    <source>
        <dbReference type="Proteomes" id="UP001500298"/>
    </source>
</evidence>
<evidence type="ECO:0000256" key="2">
    <source>
        <dbReference type="ARBA" id="ARBA00007092"/>
    </source>
</evidence>
<protein>
    <submittedName>
        <fullName evidence="7">Exodeoxyribonuclease III</fullName>
    </submittedName>
</protein>
<dbReference type="InterPro" id="IPR005135">
    <property type="entry name" value="Endo/exonuclease/phosphatase"/>
</dbReference>
<reference evidence="8" key="1">
    <citation type="journal article" date="2019" name="Int. J. Syst. Evol. Microbiol.">
        <title>The Global Catalogue of Microorganisms (GCM) 10K type strain sequencing project: providing services to taxonomists for standard genome sequencing and annotation.</title>
        <authorList>
            <consortium name="The Broad Institute Genomics Platform"/>
            <consortium name="The Broad Institute Genome Sequencing Center for Infectious Disease"/>
            <person name="Wu L."/>
            <person name="Ma J."/>
        </authorList>
    </citation>
    <scope>NUCLEOTIDE SEQUENCE [LARGE SCALE GENOMIC DNA]</scope>
    <source>
        <strain evidence="8">JCM 18326</strain>
    </source>
</reference>
<dbReference type="NCBIfam" id="TIGR00633">
    <property type="entry name" value="xth"/>
    <property type="match status" value="1"/>
</dbReference>
<evidence type="ECO:0000256" key="4">
    <source>
        <dbReference type="ARBA" id="ARBA00022801"/>
    </source>
</evidence>
<sequence length="256" mass="29998">MKIISYNVNGIRAAIRKGLIEWLGEEQPDIICFQEVKAEKEQVELEAFKELGYKYIDWFSATKKGYSGVAIFSKIPPVKVHHGMGISAYDEEGRSIRIDYENFSLINTYFPSGTSGEERQDFKYRFLDDYFLYTQEIQKEQPNLLICGDFNICHKEIDIHNPKRNQKTSGFLPEERAWVSKFIEDVGFFDTFRAFVEDPHRYSWWTYRAGARKKNLGWRIDYFMASNTLKEHITNADILDQVVHSDHCPVTVEVTF</sequence>
<proteinExistence type="inferred from homology"/>
<feature type="domain" description="Endonuclease/exonuclease/phosphatase" evidence="6">
    <location>
        <begin position="4"/>
        <end position="232"/>
    </location>
</feature>
<dbReference type="PANTHER" id="PTHR22748:SF6">
    <property type="entry name" value="DNA-(APURINIC OR APYRIMIDINIC SITE) ENDONUCLEASE"/>
    <property type="match status" value="1"/>
</dbReference>
<dbReference type="PANTHER" id="PTHR22748">
    <property type="entry name" value="AP ENDONUCLEASE"/>
    <property type="match status" value="1"/>
</dbReference>
<dbReference type="Pfam" id="PF03372">
    <property type="entry name" value="Exo_endo_phos"/>
    <property type="match status" value="1"/>
</dbReference>
<comment type="cofactor">
    <cofactor evidence="1">
        <name>Mg(2+)</name>
        <dbReference type="ChEBI" id="CHEBI:18420"/>
    </cofactor>
</comment>
<dbReference type="Gene3D" id="3.60.10.10">
    <property type="entry name" value="Endonuclease/exonuclease/phosphatase"/>
    <property type="match status" value="1"/>
</dbReference>
<keyword evidence="8" id="KW-1185">Reference proteome</keyword>
<comment type="similarity">
    <text evidence="2">Belongs to the DNA repair enzymes AP/ExoA family.</text>
</comment>
<dbReference type="RefSeq" id="WP_345370555.1">
    <property type="nucleotide sequence ID" value="NZ_BAABJX010000022.1"/>
</dbReference>
<dbReference type="Proteomes" id="UP001500298">
    <property type="component" value="Unassembled WGS sequence"/>
</dbReference>
<keyword evidence="3" id="KW-0479">Metal-binding</keyword>
<evidence type="ECO:0000256" key="1">
    <source>
        <dbReference type="ARBA" id="ARBA00001946"/>
    </source>
</evidence>
<comment type="caution">
    <text evidence="7">The sequence shown here is derived from an EMBL/GenBank/DDBJ whole genome shotgun (WGS) entry which is preliminary data.</text>
</comment>
<keyword evidence="5" id="KW-0460">Magnesium</keyword>
<gene>
    <name evidence="7" type="ORF">GCM10023331_14800</name>
</gene>
<dbReference type="InterPro" id="IPR036691">
    <property type="entry name" value="Endo/exonu/phosph_ase_sf"/>
</dbReference>
<evidence type="ECO:0000256" key="5">
    <source>
        <dbReference type="ARBA" id="ARBA00022842"/>
    </source>
</evidence>
<dbReference type="EMBL" id="BAABJX010000022">
    <property type="protein sequence ID" value="GAA4830572.1"/>
    <property type="molecule type" value="Genomic_DNA"/>
</dbReference>
<dbReference type="SUPFAM" id="SSF56219">
    <property type="entry name" value="DNase I-like"/>
    <property type="match status" value="1"/>
</dbReference>
<evidence type="ECO:0000259" key="6">
    <source>
        <dbReference type="Pfam" id="PF03372"/>
    </source>
</evidence>
<dbReference type="CDD" id="cd10281">
    <property type="entry name" value="Nape_like_AP-endo"/>
    <property type="match status" value="1"/>
</dbReference>
<dbReference type="InterPro" id="IPR004808">
    <property type="entry name" value="AP_endonuc_1"/>
</dbReference>
<name>A0ABP9D766_9BACT</name>
<accession>A0ABP9D766</accession>
<evidence type="ECO:0000313" key="7">
    <source>
        <dbReference type="EMBL" id="GAA4830572.1"/>
    </source>
</evidence>
<keyword evidence="4" id="KW-0378">Hydrolase</keyword>